<protein>
    <submittedName>
        <fullName evidence="1">Uncharacterized protein</fullName>
    </submittedName>
</protein>
<dbReference type="RefSeq" id="WP_136079335.1">
    <property type="nucleotide sequence ID" value="NZ_CAAHFG010000001.1"/>
</dbReference>
<proteinExistence type="predicted"/>
<name>A0A6C2U1N4_PONDE</name>
<organism evidence="1 2">
    <name type="scientific">Pontiella desulfatans</name>
    <dbReference type="NCBI Taxonomy" id="2750659"/>
    <lineage>
        <taxon>Bacteria</taxon>
        <taxon>Pseudomonadati</taxon>
        <taxon>Kiritimatiellota</taxon>
        <taxon>Kiritimatiellia</taxon>
        <taxon>Kiritimatiellales</taxon>
        <taxon>Pontiellaceae</taxon>
        <taxon>Pontiella</taxon>
    </lineage>
</organism>
<gene>
    <name evidence="1" type="ORF">PDESU_02350</name>
</gene>
<sequence>MEKMTLDGALQRLCEIRHGVNESALQTVRENWEEALPILLHEIEVAEVFERDYPETAGGEDAVGVAMK</sequence>
<keyword evidence="2" id="KW-1185">Reference proteome</keyword>
<evidence type="ECO:0000313" key="2">
    <source>
        <dbReference type="Proteomes" id="UP000366872"/>
    </source>
</evidence>
<dbReference type="EMBL" id="CAAHFG010000001">
    <property type="protein sequence ID" value="VGO13793.1"/>
    <property type="molecule type" value="Genomic_DNA"/>
</dbReference>
<evidence type="ECO:0000313" key="1">
    <source>
        <dbReference type="EMBL" id="VGO13793.1"/>
    </source>
</evidence>
<accession>A0A6C2U1N4</accession>
<dbReference type="AlphaFoldDB" id="A0A6C2U1N4"/>
<reference evidence="1 2" key="1">
    <citation type="submission" date="2019-04" db="EMBL/GenBank/DDBJ databases">
        <authorList>
            <person name="Van Vliet M D."/>
        </authorList>
    </citation>
    <scope>NUCLEOTIDE SEQUENCE [LARGE SCALE GENOMIC DNA]</scope>
    <source>
        <strain evidence="1 2">F1</strain>
    </source>
</reference>
<dbReference type="Proteomes" id="UP000366872">
    <property type="component" value="Unassembled WGS sequence"/>
</dbReference>